<reference evidence="3" key="1">
    <citation type="submission" date="2020-10" db="EMBL/GenBank/DDBJ databases">
        <authorList>
            <person name="Gilroy R."/>
        </authorList>
    </citation>
    <scope>NUCLEOTIDE SEQUENCE</scope>
    <source>
        <strain evidence="3">ChiGjej3B3-7149</strain>
    </source>
</reference>
<evidence type="ECO:0000256" key="1">
    <source>
        <dbReference type="SAM" id="MobiDB-lite"/>
    </source>
</evidence>
<dbReference type="InterPro" id="IPR010982">
    <property type="entry name" value="Lambda_DNA-bd_dom_sf"/>
</dbReference>
<feature type="domain" description="HTH cro/C1-type" evidence="2">
    <location>
        <begin position="78"/>
        <end position="124"/>
    </location>
</feature>
<gene>
    <name evidence="3" type="ORF">IAD36_00420</name>
</gene>
<sequence>MDDNKPAAAREKPAKPAKAKPQKAKESAPKRRERPIDAKDVFVPGADSGEASMNDLFRMRLAYLMNGNNSQGKSVNIQELADAVGVSRPAIRKYLKPKGGAATTPSAATVCAIARYFGTTPDFLLGFDAPDTEAGRRALESDYYNALGLNQRTIDRLRSLREKRADERLGERAAALMAMLDRIICDFAEDAEALLDIK</sequence>
<comment type="caution">
    <text evidence="3">The sequence shown here is derived from an EMBL/GenBank/DDBJ whole genome shotgun (WGS) entry which is preliminary data.</text>
</comment>
<protein>
    <submittedName>
        <fullName evidence="3">Helix-turn-helix transcriptional regulator</fullName>
    </submittedName>
</protein>
<evidence type="ECO:0000313" key="3">
    <source>
        <dbReference type="EMBL" id="HIR54058.1"/>
    </source>
</evidence>
<accession>A0A9D1DJP4</accession>
<reference evidence="3" key="2">
    <citation type="journal article" date="2021" name="PeerJ">
        <title>Extensive microbial diversity within the chicken gut microbiome revealed by metagenomics and culture.</title>
        <authorList>
            <person name="Gilroy R."/>
            <person name="Ravi A."/>
            <person name="Getino M."/>
            <person name="Pursley I."/>
            <person name="Horton D.L."/>
            <person name="Alikhan N.F."/>
            <person name="Baker D."/>
            <person name="Gharbi K."/>
            <person name="Hall N."/>
            <person name="Watson M."/>
            <person name="Adriaenssens E.M."/>
            <person name="Foster-Nyarko E."/>
            <person name="Jarju S."/>
            <person name="Secka A."/>
            <person name="Antonio M."/>
            <person name="Oren A."/>
            <person name="Chaudhuri R.R."/>
            <person name="La Ragione R."/>
            <person name="Hildebrand F."/>
            <person name="Pallen M.J."/>
        </authorList>
    </citation>
    <scope>NUCLEOTIDE SEQUENCE</scope>
    <source>
        <strain evidence="3">ChiGjej3B3-7149</strain>
    </source>
</reference>
<dbReference type="Proteomes" id="UP000824238">
    <property type="component" value="Unassembled WGS sequence"/>
</dbReference>
<feature type="compositionally biased region" description="Basic and acidic residues" evidence="1">
    <location>
        <begin position="1"/>
        <end position="14"/>
    </location>
</feature>
<dbReference type="SUPFAM" id="SSF47413">
    <property type="entry name" value="lambda repressor-like DNA-binding domains"/>
    <property type="match status" value="1"/>
</dbReference>
<dbReference type="Pfam" id="PF01381">
    <property type="entry name" value="HTH_3"/>
    <property type="match status" value="1"/>
</dbReference>
<evidence type="ECO:0000313" key="4">
    <source>
        <dbReference type="Proteomes" id="UP000824238"/>
    </source>
</evidence>
<dbReference type="AlphaFoldDB" id="A0A9D1DJP4"/>
<organism evidence="3 4">
    <name type="scientific">Candidatus Scatomorpha intestinigallinarum</name>
    <dbReference type="NCBI Taxonomy" id="2840923"/>
    <lineage>
        <taxon>Bacteria</taxon>
        <taxon>Bacillati</taxon>
        <taxon>Bacillota</taxon>
        <taxon>Clostridia</taxon>
        <taxon>Eubacteriales</taxon>
        <taxon>Candidatus Scatomorpha</taxon>
    </lineage>
</organism>
<dbReference type="Gene3D" id="1.10.260.40">
    <property type="entry name" value="lambda repressor-like DNA-binding domains"/>
    <property type="match status" value="1"/>
</dbReference>
<dbReference type="SMART" id="SM00530">
    <property type="entry name" value="HTH_XRE"/>
    <property type="match status" value="1"/>
</dbReference>
<dbReference type="EMBL" id="DVHH01000010">
    <property type="protein sequence ID" value="HIR54058.1"/>
    <property type="molecule type" value="Genomic_DNA"/>
</dbReference>
<feature type="region of interest" description="Disordered" evidence="1">
    <location>
        <begin position="1"/>
        <end position="38"/>
    </location>
</feature>
<dbReference type="InterPro" id="IPR001387">
    <property type="entry name" value="Cro/C1-type_HTH"/>
</dbReference>
<dbReference type="CDD" id="cd00093">
    <property type="entry name" value="HTH_XRE"/>
    <property type="match status" value="1"/>
</dbReference>
<dbReference type="PROSITE" id="PS50943">
    <property type="entry name" value="HTH_CROC1"/>
    <property type="match status" value="1"/>
</dbReference>
<name>A0A9D1DJP4_9FIRM</name>
<proteinExistence type="predicted"/>
<dbReference type="GO" id="GO:0003677">
    <property type="term" value="F:DNA binding"/>
    <property type="evidence" value="ECO:0007669"/>
    <property type="project" value="InterPro"/>
</dbReference>
<feature type="compositionally biased region" description="Basic and acidic residues" evidence="1">
    <location>
        <begin position="23"/>
        <end position="38"/>
    </location>
</feature>
<evidence type="ECO:0000259" key="2">
    <source>
        <dbReference type="PROSITE" id="PS50943"/>
    </source>
</evidence>